<feature type="transmembrane region" description="Helical" evidence="1">
    <location>
        <begin position="33"/>
        <end position="55"/>
    </location>
</feature>
<feature type="transmembrane region" description="Helical" evidence="1">
    <location>
        <begin position="145"/>
        <end position="166"/>
    </location>
</feature>
<keyword evidence="3" id="KW-1185">Reference proteome</keyword>
<proteinExistence type="predicted"/>
<accession>A0A2W2BSU2</accession>
<dbReference type="AlphaFoldDB" id="A0A2W2BSU2"/>
<gene>
    <name evidence="2" type="ORF">DK847_02785</name>
</gene>
<feature type="transmembrane region" description="Helical" evidence="1">
    <location>
        <begin position="67"/>
        <end position="85"/>
    </location>
</feature>
<keyword evidence="1" id="KW-0812">Transmembrane</keyword>
<dbReference type="Proteomes" id="UP000248795">
    <property type="component" value="Unassembled WGS sequence"/>
</dbReference>
<reference evidence="3" key="1">
    <citation type="submission" date="2018-06" db="EMBL/GenBank/DDBJ databases">
        <title>Aestuariibacter litoralis strain KCTC 52945T.</title>
        <authorList>
            <person name="Li X."/>
            <person name="Salam N."/>
            <person name="Li J.-L."/>
            <person name="Chen Y.-M."/>
            <person name="Yang Z.-W."/>
            <person name="Zhang L.-Y."/>
            <person name="Han M.-X."/>
            <person name="Xiao M."/>
            <person name="Li W.-J."/>
        </authorList>
    </citation>
    <scope>NUCLEOTIDE SEQUENCE [LARGE SCALE GENOMIC DNA]</scope>
    <source>
        <strain evidence="3">KCTC 52945</strain>
    </source>
</reference>
<evidence type="ECO:0000256" key="1">
    <source>
        <dbReference type="SAM" id="Phobius"/>
    </source>
</evidence>
<name>A0A2W2BSU2_9HYPH</name>
<evidence type="ECO:0000313" key="3">
    <source>
        <dbReference type="Proteomes" id="UP000248795"/>
    </source>
</evidence>
<organism evidence="2 3">
    <name type="scientific">Aestuariivirga litoralis</name>
    <dbReference type="NCBI Taxonomy" id="2650924"/>
    <lineage>
        <taxon>Bacteria</taxon>
        <taxon>Pseudomonadati</taxon>
        <taxon>Pseudomonadota</taxon>
        <taxon>Alphaproteobacteria</taxon>
        <taxon>Hyphomicrobiales</taxon>
        <taxon>Aestuariivirgaceae</taxon>
        <taxon>Aestuariivirga</taxon>
    </lineage>
</organism>
<keyword evidence="1" id="KW-0472">Membrane</keyword>
<sequence length="170" mass="18458">MWCAVWIANKYLMAGTHVAPGIDLVFVPAGFRLLIVIVFGVWGALGIFLADPLMFMVEFGHGSAREVLINAFISGFAPYFTVKAFCRVAGIKGSLTQLRPIHLPLLALAVSVVTPLLFNLHFLAEGRTQPQQFLHNYTAMMTGDFLGCLLVSIIARVGLAIGRAAFPRAP</sequence>
<dbReference type="EMBL" id="QKVK01000001">
    <property type="protein sequence ID" value="PZF78747.1"/>
    <property type="molecule type" value="Genomic_DNA"/>
</dbReference>
<comment type="caution">
    <text evidence="2">The sequence shown here is derived from an EMBL/GenBank/DDBJ whole genome shotgun (WGS) entry which is preliminary data.</text>
</comment>
<keyword evidence="1" id="KW-1133">Transmembrane helix</keyword>
<feature type="transmembrane region" description="Helical" evidence="1">
    <location>
        <begin position="105"/>
        <end position="124"/>
    </location>
</feature>
<protein>
    <submittedName>
        <fullName evidence="2">Uncharacterized protein</fullName>
    </submittedName>
</protein>
<evidence type="ECO:0000313" key="2">
    <source>
        <dbReference type="EMBL" id="PZF78747.1"/>
    </source>
</evidence>